<organism evidence="3 4">
    <name type="scientific">Vanessa tameamea</name>
    <name type="common">Kamehameha butterfly</name>
    <dbReference type="NCBI Taxonomy" id="334116"/>
    <lineage>
        <taxon>Eukaryota</taxon>
        <taxon>Metazoa</taxon>
        <taxon>Ecdysozoa</taxon>
        <taxon>Arthropoda</taxon>
        <taxon>Hexapoda</taxon>
        <taxon>Insecta</taxon>
        <taxon>Pterygota</taxon>
        <taxon>Neoptera</taxon>
        <taxon>Endopterygota</taxon>
        <taxon>Lepidoptera</taxon>
        <taxon>Glossata</taxon>
        <taxon>Ditrysia</taxon>
        <taxon>Papilionoidea</taxon>
        <taxon>Nymphalidae</taxon>
        <taxon>Nymphalinae</taxon>
        <taxon>Vanessa</taxon>
    </lineage>
</organism>
<sequence length="210" mass="24107">MQSFSEVRMLFLCLAVLHFIVVTARASVVFEDCGSAYDLKSVNIEGCGLRLPCYVTLGEEIPVNVEFYADFVSRQLDQDVTININFIHARTSVTPEPCETVMCPVQTDAVTSFTSVMSVPTNMALNQRGFLQWRVYNENGMQVLCYYVIVQTQNYFQKVLRRFIGNSDDGYEPGDNDIPYKETLYKKLNGTDLYMQRLLRNYYKNKTISN</sequence>
<proteinExistence type="predicted"/>
<name>A0A8B8IDL3_VANTA</name>
<dbReference type="InterPro" id="IPR014756">
    <property type="entry name" value="Ig_E-set"/>
</dbReference>
<reference evidence="4" key="1">
    <citation type="submission" date="2025-08" db="UniProtKB">
        <authorList>
            <consortium name="RefSeq"/>
        </authorList>
    </citation>
    <scope>IDENTIFICATION</scope>
    <source>
        <tissue evidence="4">Whole body</tissue>
    </source>
</reference>
<dbReference type="Gene3D" id="2.60.40.770">
    <property type="match status" value="1"/>
</dbReference>
<feature type="signal peptide" evidence="1">
    <location>
        <begin position="1"/>
        <end position="26"/>
    </location>
</feature>
<evidence type="ECO:0000259" key="2">
    <source>
        <dbReference type="SMART" id="SM00737"/>
    </source>
</evidence>
<gene>
    <name evidence="4" type="primary">LOC113399392</name>
</gene>
<keyword evidence="3" id="KW-1185">Reference proteome</keyword>
<dbReference type="Proteomes" id="UP001652626">
    <property type="component" value="Chromosome 19"/>
</dbReference>
<feature type="domain" description="MD-2-related lipid-recognition" evidence="2">
    <location>
        <begin position="30"/>
        <end position="150"/>
    </location>
</feature>
<dbReference type="Pfam" id="PF02221">
    <property type="entry name" value="E1_DerP2_DerF2"/>
    <property type="match status" value="1"/>
</dbReference>
<dbReference type="SUPFAM" id="SSF81296">
    <property type="entry name" value="E set domains"/>
    <property type="match status" value="1"/>
</dbReference>
<keyword evidence="1" id="KW-0732">Signal</keyword>
<dbReference type="GeneID" id="113399392"/>
<accession>A0A8B8IDL3</accession>
<dbReference type="InterPro" id="IPR003172">
    <property type="entry name" value="ML_dom"/>
</dbReference>
<dbReference type="RefSeq" id="XP_026494296.1">
    <property type="nucleotide sequence ID" value="XM_026638511.1"/>
</dbReference>
<dbReference type="OMA" id="FEDCGSA"/>
<evidence type="ECO:0000256" key="1">
    <source>
        <dbReference type="SAM" id="SignalP"/>
    </source>
</evidence>
<dbReference type="OrthoDB" id="6489092at2759"/>
<evidence type="ECO:0000313" key="4">
    <source>
        <dbReference type="RefSeq" id="XP_026494296.1"/>
    </source>
</evidence>
<dbReference type="AlphaFoldDB" id="A0A8B8IDL3"/>
<protein>
    <submittedName>
        <fullName evidence="4">Uncharacterized protein LOC113399392</fullName>
    </submittedName>
</protein>
<dbReference type="SMART" id="SM00737">
    <property type="entry name" value="ML"/>
    <property type="match status" value="1"/>
</dbReference>
<evidence type="ECO:0000313" key="3">
    <source>
        <dbReference type="Proteomes" id="UP001652626"/>
    </source>
</evidence>
<feature type="chain" id="PRO_5034924228" evidence="1">
    <location>
        <begin position="27"/>
        <end position="210"/>
    </location>
</feature>